<evidence type="ECO:0000313" key="1">
    <source>
        <dbReference type="EMBL" id="CAG8728786.1"/>
    </source>
</evidence>
<reference evidence="1" key="1">
    <citation type="submission" date="2021-06" db="EMBL/GenBank/DDBJ databases">
        <authorList>
            <person name="Kallberg Y."/>
            <person name="Tangrot J."/>
            <person name="Rosling A."/>
        </authorList>
    </citation>
    <scope>NUCLEOTIDE SEQUENCE</scope>
    <source>
        <strain evidence="1">CL356</strain>
    </source>
</reference>
<feature type="non-terminal residue" evidence="1">
    <location>
        <position position="1"/>
    </location>
</feature>
<name>A0ACA9PX67_9GLOM</name>
<accession>A0ACA9PX67</accession>
<keyword evidence="2" id="KW-1185">Reference proteome</keyword>
<comment type="caution">
    <text evidence="1">The sequence shown here is derived from an EMBL/GenBank/DDBJ whole genome shotgun (WGS) entry which is preliminary data.</text>
</comment>
<dbReference type="EMBL" id="CAJVPT010041828">
    <property type="protein sequence ID" value="CAG8728786.1"/>
    <property type="molecule type" value="Genomic_DNA"/>
</dbReference>
<feature type="non-terminal residue" evidence="1">
    <location>
        <position position="227"/>
    </location>
</feature>
<organism evidence="1 2">
    <name type="scientific">Acaulospora colombiana</name>
    <dbReference type="NCBI Taxonomy" id="27376"/>
    <lineage>
        <taxon>Eukaryota</taxon>
        <taxon>Fungi</taxon>
        <taxon>Fungi incertae sedis</taxon>
        <taxon>Mucoromycota</taxon>
        <taxon>Glomeromycotina</taxon>
        <taxon>Glomeromycetes</taxon>
        <taxon>Diversisporales</taxon>
        <taxon>Acaulosporaceae</taxon>
        <taxon>Acaulospora</taxon>
    </lineage>
</organism>
<protein>
    <submittedName>
        <fullName evidence="1">5078_t:CDS:1</fullName>
    </submittedName>
</protein>
<gene>
    <name evidence="1" type="ORF">ACOLOM_LOCUS11511</name>
</gene>
<evidence type="ECO:0000313" key="2">
    <source>
        <dbReference type="Proteomes" id="UP000789525"/>
    </source>
</evidence>
<dbReference type="Proteomes" id="UP000789525">
    <property type="component" value="Unassembled WGS sequence"/>
</dbReference>
<sequence length="227" mass="25042">DLLLDVGPPVYFVSTDVDVTKRTGQQALCARFTTCMDQSVANILEGERKRPESSFISEPAASWIDDFLKWTDPALDSCCRDSVPPWNITMNGLPEGPEFIRYVKQWLKSPTDEDCPLGGQAAYGTAIALSQDGSSVEASHFRTFHAPLKTQADFINALEAAHRIARDLSESTGTTVFPYSLFYVFFDQYSHIIHMTQQVLGVGLLSVLLVTSVILGSWRTGMIVTAV</sequence>
<proteinExistence type="predicted"/>